<sequence>MGRIHGHADNIVYDLVSIQYHALKGGQVYEQYKSDAEGHDDIRQFIDRIQREDIDRARRAQELLATISNVPVGAR</sequence>
<dbReference type="Proteomes" id="UP001332243">
    <property type="component" value="Unassembled WGS sequence"/>
</dbReference>
<gene>
    <name evidence="1" type="ORF">V1633_36020</name>
</gene>
<evidence type="ECO:0000313" key="1">
    <source>
        <dbReference type="EMBL" id="MEE6263870.1"/>
    </source>
</evidence>
<keyword evidence="2" id="KW-1185">Reference proteome</keyword>
<protein>
    <submittedName>
        <fullName evidence="1">Uncharacterized protein</fullName>
    </submittedName>
</protein>
<name>A0ABU7S590_9ACTN</name>
<organism evidence="1 2">
    <name type="scientific">Plantactinospora sonchi</name>
    <dbReference type="NCBI Taxonomy" id="1544735"/>
    <lineage>
        <taxon>Bacteria</taxon>
        <taxon>Bacillati</taxon>
        <taxon>Actinomycetota</taxon>
        <taxon>Actinomycetes</taxon>
        <taxon>Micromonosporales</taxon>
        <taxon>Micromonosporaceae</taxon>
        <taxon>Plantactinospora</taxon>
    </lineage>
</organism>
<evidence type="ECO:0000313" key="2">
    <source>
        <dbReference type="Proteomes" id="UP001332243"/>
    </source>
</evidence>
<proteinExistence type="predicted"/>
<dbReference type="EMBL" id="JAZGQK010000046">
    <property type="protein sequence ID" value="MEE6263870.1"/>
    <property type="molecule type" value="Genomic_DNA"/>
</dbReference>
<dbReference type="RefSeq" id="WP_331218665.1">
    <property type="nucleotide sequence ID" value="NZ_JAZGQK010000046.1"/>
</dbReference>
<reference evidence="1 2" key="1">
    <citation type="submission" date="2024-01" db="EMBL/GenBank/DDBJ databases">
        <title>Genome insights into Plantactinospora sonchi sp. nov.</title>
        <authorList>
            <person name="Wang L."/>
        </authorList>
    </citation>
    <scope>NUCLEOTIDE SEQUENCE [LARGE SCALE GENOMIC DNA]</scope>
    <source>
        <strain evidence="1 2">NEAU-QY2</strain>
    </source>
</reference>
<comment type="caution">
    <text evidence="1">The sequence shown here is derived from an EMBL/GenBank/DDBJ whole genome shotgun (WGS) entry which is preliminary data.</text>
</comment>
<accession>A0ABU7S590</accession>